<evidence type="ECO:0000313" key="1">
    <source>
        <dbReference type="EMBL" id="SEH84829.1"/>
    </source>
</evidence>
<reference evidence="1 2" key="1">
    <citation type="submission" date="2016-10" db="EMBL/GenBank/DDBJ databases">
        <authorList>
            <person name="de Groot N.N."/>
        </authorList>
    </citation>
    <scope>NUCLEOTIDE SEQUENCE [LARGE SCALE GENOMIC DNA]</scope>
    <source>
        <strain evidence="1 2">LMG 2158</strain>
    </source>
</reference>
<dbReference type="Proteomes" id="UP000182272">
    <property type="component" value="Chromosome I"/>
</dbReference>
<sequence length="276" mass="31492">MNYDQDLLKLTHLLHDCVQSESGIKIQPGEGWKNDAQVLAVKFFRHVTSIQQISAGTSFDFGDHAFVHIDHSSIAVLARASIETLLAFKYIFTNDDIDLCIFRHKLWILSGLNDRGKITAKSDKSKAVLNREAESIKLLKEQITQSPFYFNANRETRKEIDNCSWKPKGGAYVISGHVDIHQKYFSDIYNHLSGHAHASYISALQTRDAQSQQDQQMLAGAARQILCMALAHFLLSYSKLFPNALKLLQSDIETYNTVKNWHFRISNFKELYESHT</sequence>
<proteinExistence type="predicted"/>
<evidence type="ECO:0000313" key="2">
    <source>
        <dbReference type="Proteomes" id="UP000182272"/>
    </source>
</evidence>
<dbReference type="AlphaFoldDB" id="A0A1H6L9C5"/>
<gene>
    <name evidence="1" type="ORF">SAMN05216581_0112</name>
</gene>
<dbReference type="EMBL" id="LT629972">
    <property type="protein sequence ID" value="SEH84829.1"/>
    <property type="molecule type" value="Genomic_DNA"/>
</dbReference>
<dbReference type="OrthoDB" id="6891178at2"/>
<dbReference type="RefSeq" id="WP_155250582.1">
    <property type="nucleotide sequence ID" value="NZ_LT629972.1"/>
</dbReference>
<protein>
    <submittedName>
        <fullName evidence="1">Uncharacterized protein</fullName>
    </submittedName>
</protein>
<organism evidence="1 2">
    <name type="scientific">Pseudomonas asplenii</name>
    <dbReference type="NCBI Taxonomy" id="53407"/>
    <lineage>
        <taxon>Bacteria</taxon>
        <taxon>Pseudomonadati</taxon>
        <taxon>Pseudomonadota</taxon>
        <taxon>Gammaproteobacteria</taxon>
        <taxon>Pseudomonadales</taxon>
        <taxon>Pseudomonadaceae</taxon>
        <taxon>Pseudomonas</taxon>
    </lineage>
</organism>
<name>A0A1H6L9C5_9PSED</name>
<accession>A0A1H6L9C5</accession>